<dbReference type="OrthoDB" id="5876800at2759"/>
<dbReference type="SMART" id="SM00558">
    <property type="entry name" value="JmjC"/>
    <property type="match status" value="1"/>
</dbReference>
<accession>G0MMR2</accession>
<evidence type="ECO:0000256" key="4">
    <source>
        <dbReference type="ARBA" id="ARBA00023015"/>
    </source>
</evidence>
<dbReference type="InterPro" id="IPR003347">
    <property type="entry name" value="JmjC_dom"/>
</dbReference>
<organism evidence="8">
    <name type="scientific">Caenorhabditis brenneri</name>
    <name type="common">Nematode worm</name>
    <dbReference type="NCBI Taxonomy" id="135651"/>
    <lineage>
        <taxon>Eukaryota</taxon>
        <taxon>Metazoa</taxon>
        <taxon>Ecdysozoa</taxon>
        <taxon>Nematoda</taxon>
        <taxon>Chromadorea</taxon>
        <taxon>Rhabditida</taxon>
        <taxon>Rhabditina</taxon>
        <taxon>Rhabditomorpha</taxon>
        <taxon>Rhabditoidea</taxon>
        <taxon>Rhabditidae</taxon>
        <taxon>Peloderinae</taxon>
        <taxon>Caenorhabditis</taxon>
    </lineage>
</organism>
<evidence type="ECO:0000256" key="3">
    <source>
        <dbReference type="ARBA" id="ARBA00023004"/>
    </source>
</evidence>
<dbReference type="Proteomes" id="UP000008068">
    <property type="component" value="Unassembled WGS sequence"/>
</dbReference>
<dbReference type="InterPro" id="IPR050690">
    <property type="entry name" value="JHDM1_Histone_Demethylase"/>
</dbReference>
<dbReference type="Pfam" id="PF02373">
    <property type="entry name" value="JmjC"/>
    <property type="match status" value="1"/>
</dbReference>
<dbReference type="SUPFAM" id="SSF51197">
    <property type="entry name" value="Clavaminate synthase-like"/>
    <property type="match status" value="1"/>
</dbReference>
<feature type="domain" description="JmjC" evidence="6">
    <location>
        <begin position="285"/>
        <end position="423"/>
    </location>
</feature>
<dbReference type="EMBL" id="GL379802">
    <property type="protein sequence ID" value="EGT37347.1"/>
    <property type="molecule type" value="Genomic_DNA"/>
</dbReference>
<evidence type="ECO:0000259" key="6">
    <source>
        <dbReference type="PROSITE" id="PS51184"/>
    </source>
</evidence>
<dbReference type="STRING" id="135651.G0MMR2"/>
<keyword evidence="3" id="KW-0408">Iron</keyword>
<dbReference type="InParanoid" id="G0MMR2"/>
<keyword evidence="8" id="KW-1185">Reference proteome</keyword>
<evidence type="ECO:0000313" key="7">
    <source>
        <dbReference type="EMBL" id="EGT37347.1"/>
    </source>
</evidence>
<keyword evidence="2" id="KW-0560">Oxidoreductase</keyword>
<dbReference type="GO" id="GO:0016491">
    <property type="term" value="F:oxidoreductase activity"/>
    <property type="evidence" value="ECO:0007669"/>
    <property type="project" value="UniProtKB-KW"/>
</dbReference>
<reference evidence="8" key="1">
    <citation type="submission" date="2011-07" db="EMBL/GenBank/DDBJ databases">
        <authorList>
            <consortium name="Caenorhabditis brenneri Sequencing and Analysis Consortium"/>
            <person name="Wilson R.K."/>
        </authorList>
    </citation>
    <scope>NUCLEOTIDE SEQUENCE [LARGE SCALE GENOMIC DNA]</scope>
    <source>
        <strain evidence="8">PB2801</strain>
    </source>
</reference>
<dbReference type="HOGENOM" id="CLU_534460_0_0_1"/>
<dbReference type="GO" id="GO:0046872">
    <property type="term" value="F:metal ion binding"/>
    <property type="evidence" value="ECO:0007669"/>
    <property type="project" value="UniProtKB-KW"/>
</dbReference>
<evidence type="ECO:0000313" key="8">
    <source>
        <dbReference type="Proteomes" id="UP000008068"/>
    </source>
</evidence>
<protein>
    <recommendedName>
        <fullName evidence="6">JmjC domain-containing protein</fullName>
    </recommendedName>
</protein>
<dbReference type="eggNOG" id="KOG1633">
    <property type="taxonomic scope" value="Eukaryota"/>
</dbReference>
<dbReference type="Gene3D" id="2.60.120.650">
    <property type="entry name" value="Cupin"/>
    <property type="match status" value="1"/>
</dbReference>
<keyword evidence="1" id="KW-0479">Metal-binding</keyword>
<keyword evidence="5" id="KW-0804">Transcription</keyword>
<sequence>MDLNNPEKKKRTADLIDFYKSKPDVVNSKDIDEARINVRKYQANTQFIGKIGKKFKMTANCCFFDGDLVKCMAPGCIGYKSNFQTTNSFCSAFNKHQTTTHGGRRTKKCSQYDFVGFIMDGNKLSIMDIHQIRSHCATVRKEQLAEPPSRLWIKETLKRWCDTVPELSHDDEKIRICANAAVFEAEFQSTNESESWEKCFLVKDSKGLGMKCPGAAEILKMLKEEEGTEERQYIDVYKGEKHWTTQEKLVEMFDKTKRDRTTVFNNLDCNVSYIPAFMRAIRIPKFASDQSMVRSLKLENVSEFDRYVVMSQAKAFTDFHVDFGGTSVYFHMLKGKKTFFLVEPTEENIKKHEEYEKSDGNEWFGSMDGIIVKKVTMTAGNTFFMPGGWIHAVYTHEDSVAISGNFFHAGCISRQLRAFRVEVNVQPESEYRVPEFIPIHFAYMTQKLLKDVEDSNKKRRNMPTNSRRFRSIWERFQEIFEFLNEFKEGAVTEEALAPSQTAFKKQLQIQGKTN</sequence>
<gene>
    <name evidence="7" type="ORF">CAEBREN_00111</name>
</gene>
<name>G0MMR2_CAEBE</name>
<keyword evidence="4" id="KW-0805">Transcription regulation</keyword>
<evidence type="ECO:0000256" key="2">
    <source>
        <dbReference type="ARBA" id="ARBA00023002"/>
    </source>
</evidence>
<dbReference type="AlphaFoldDB" id="G0MMR2"/>
<evidence type="ECO:0000256" key="5">
    <source>
        <dbReference type="ARBA" id="ARBA00023163"/>
    </source>
</evidence>
<dbReference type="PANTHER" id="PTHR23123">
    <property type="entry name" value="PHD/F-BOX CONTAINING PROTEIN"/>
    <property type="match status" value="1"/>
</dbReference>
<proteinExistence type="predicted"/>
<evidence type="ECO:0000256" key="1">
    <source>
        <dbReference type="ARBA" id="ARBA00022723"/>
    </source>
</evidence>
<dbReference type="PROSITE" id="PS51184">
    <property type="entry name" value="JMJC"/>
    <property type="match status" value="1"/>
</dbReference>